<gene>
    <name evidence="1" type="ORF">Pint_06850</name>
</gene>
<proteinExistence type="predicted"/>
<organism evidence="1 2">
    <name type="scientific">Pistacia integerrima</name>
    <dbReference type="NCBI Taxonomy" id="434235"/>
    <lineage>
        <taxon>Eukaryota</taxon>
        <taxon>Viridiplantae</taxon>
        <taxon>Streptophyta</taxon>
        <taxon>Embryophyta</taxon>
        <taxon>Tracheophyta</taxon>
        <taxon>Spermatophyta</taxon>
        <taxon>Magnoliopsida</taxon>
        <taxon>eudicotyledons</taxon>
        <taxon>Gunneridae</taxon>
        <taxon>Pentapetalae</taxon>
        <taxon>rosids</taxon>
        <taxon>malvids</taxon>
        <taxon>Sapindales</taxon>
        <taxon>Anacardiaceae</taxon>
        <taxon>Pistacia</taxon>
    </lineage>
</organism>
<protein>
    <submittedName>
        <fullName evidence="1">Uncharacterized protein</fullName>
    </submittedName>
</protein>
<name>A0ACC0XR82_9ROSI</name>
<evidence type="ECO:0000313" key="2">
    <source>
        <dbReference type="Proteomes" id="UP001163603"/>
    </source>
</evidence>
<accession>A0ACC0XR82</accession>
<evidence type="ECO:0000313" key="1">
    <source>
        <dbReference type="EMBL" id="KAJ0023992.1"/>
    </source>
</evidence>
<dbReference type="EMBL" id="CM047745">
    <property type="protein sequence ID" value="KAJ0023992.1"/>
    <property type="molecule type" value="Genomic_DNA"/>
</dbReference>
<dbReference type="Proteomes" id="UP001163603">
    <property type="component" value="Chromosome 10"/>
</dbReference>
<comment type="caution">
    <text evidence="1">The sequence shown here is derived from an EMBL/GenBank/DDBJ whole genome shotgun (WGS) entry which is preliminary data.</text>
</comment>
<reference evidence="2" key="1">
    <citation type="journal article" date="2023" name="G3 (Bethesda)">
        <title>Genome assembly and association tests identify interacting loci associated with vigor, precocity, and sex in interspecific pistachio rootstocks.</title>
        <authorList>
            <person name="Palmer W."/>
            <person name="Jacygrad E."/>
            <person name="Sagayaradj S."/>
            <person name="Cavanaugh K."/>
            <person name="Han R."/>
            <person name="Bertier L."/>
            <person name="Beede B."/>
            <person name="Kafkas S."/>
            <person name="Golino D."/>
            <person name="Preece J."/>
            <person name="Michelmore R."/>
        </authorList>
    </citation>
    <scope>NUCLEOTIDE SEQUENCE [LARGE SCALE GENOMIC DNA]</scope>
</reference>
<sequence length="115" mass="12680">MTLILGNRDEIEDMSNSSSVLLTTVLKLINKYDLHDQVAYPKHHKQSEVLEIYCLAAKTKGVFINPAPVEPFGLTLIEAAAYGLPIVATKNGDTRDIVKVLNNGLLPLFMDRTPS</sequence>
<keyword evidence="2" id="KW-1185">Reference proteome</keyword>